<accession>A0A1Y5XCM1</accession>
<name>A0A1Y5XCM1_KIBAR</name>
<dbReference type="EMBL" id="FWXV01000002">
    <property type="protein sequence ID" value="SMC86186.1"/>
    <property type="molecule type" value="Genomic_DNA"/>
</dbReference>
<gene>
    <name evidence="5" type="ORF">SAMN05661093_02326</name>
</gene>
<comment type="subcellular location">
    <subcellularLocation>
        <location evidence="1">Cytoplasm</location>
    </subcellularLocation>
</comment>
<reference evidence="5 6" key="1">
    <citation type="submission" date="2017-04" db="EMBL/GenBank/DDBJ databases">
        <authorList>
            <person name="Afonso C.L."/>
            <person name="Miller P.J."/>
            <person name="Scott M.A."/>
            <person name="Spackman E."/>
            <person name="Goraichik I."/>
            <person name="Dimitrov K.M."/>
            <person name="Suarez D.L."/>
            <person name="Swayne D.E."/>
        </authorList>
    </citation>
    <scope>NUCLEOTIDE SEQUENCE [LARGE SCALE GENOMIC DNA]</scope>
    <source>
        <strain evidence="5 6">DSM 43828</strain>
    </source>
</reference>
<proteinExistence type="inferred from homology"/>
<dbReference type="AlphaFoldDB" id="A0A1Y5XCM1"/>
<organism evidence="5 6">
    <name type="scientific">Kibdelosporangium aridum</name>
    <dbReference type="NCBI Taxonomy" id="2030"/>
    <lineage>
        <taxon>Bacteria</taxon>
        <taxon>Bacillati</taxon>
        <taxon>Actinomycetota</taxon>
        <taxon>Actinomycetes</taxon>
        <taxon>Pseudonocardiales</taxon>
        <taxon>Pseudonocardiaceae</taxon>
        <taxon>Kibdelosporangium</taxon>
    </lineage>
</organism>
<protein>
    <submittedName>
        <fullName evidence="5">EspG family protein</fullName>
    </submittedName>
</protein>
<dbReference type="OrthoDB" id="3679349at2"/>
<keyword evidence="6" id="KW-1185">Reference proteome</keyword>
<evidence type="ECO:0000313" key="5">
    <source>
        <dbReference type="EMBL" id="SMC86186.1"/>
    </source>
</evidence>
<keyword evidence="4" id="KW-0143">Chaperone</keyword>
<evidence type="ECO:0000256" key="3">
    <source>
        <dbReference type="ARBA" id="ARBA00022490"/>
    </source>
</evidence>
<evidence type="ECO:0000256" key="1">
    <source>
        <dbReference type="ARBA" id="ARBA00004496"/>
    </source>
</evidence>
<evidence type="ECO:0000256" key="4">
    <source>
        <dbReference type="ARBA" id="ARBA00023186"/>
    </source>
</evidence>
<comment type="similarity">
    <text evidence="2">Belongs to the EspG family.</text>
</comment>
<evidence type="ECO:0000256" key="2">
    <source>
        <dbReference type="ARBA" id="ARBA00006411"/>
    </source>
</evidence>
<dbReference type="Pfam" id="PF14011">
    <property type="entry name" value="ESX-1_EspG"/>
    <property type="match status" value="1"/>
</dbReference>
<keyword evidence="3" id="KW-0963">Cytoplasm</keyword>
<dbReference type="Proteomes" id="UP000192674">
    <property type="component" value="Unassembled WGS sequence"/>
</dbReference>
<evidence type="ECO:0000313" key="6">
    <source>
        <dbReference type="Proteomes" id="UP000192674"/>
    </source>
</evidence>
<sequence>MTMFDTGLDASGLGEPITLTPLEFDVLWEHLDLGDMPLILKVPSPGQTNTERAQLVDRAWRSLEAKGLGRRISLDPQLAGLLRLISRPQREVDGRLWLGRSVRLLAAADGEAGVLAIQESDRLIFRRADGYGLPRHALSVLPQEKAGPGYSVTLPTKDFENAAQEAKAPREFEAALRRNGLRQQDAETLREMIGDVIQQGQFGAAARDKWGRRIRTSRVISFFDTEAGRYLQVRKESGGGEAWTTISPADHKRLLQHLTELYNESVRGLS</sequence>
<dbReference type="InterPro" id="IPR025734">
    <property type="entry name" value="EspG"/>
</dbReference>